<evidence type="ECO:0000313" key="2">
    <source>
        <dbReference type="EMBL" id="ETL27940.1"/>
    </source>
</evidence>
<dbReference type="VEuPathDB" id="FungiDB:PPTG_05384"/>
<dbReference type="EMBL" id="KI675841">
    <property type="protein sequence ID" value="ETL27940.1"/>
    <property type="molecule type" value="Genomic_DNA"/>
</dbReference>
<name>W2FUT7_PHYNI</name>
<dbReference type="Proteomes" id="UP000053864">
    <property type="component" value="Unassembled WGS sequence"/>
</dbReference>
<dbReference type="Pfam" id="PF11369">
    <property type="entry name" value="DUF3160"/>
    <property type="match status" value="1"/>
</dbReference>
<reference evidence="2" key="2">
    <citation type="submission" date="2013-11" db="EMBL/GenBank/DDBJ databases">
        <title>The Genome Sequence of Phytophthora parasitica CJ05E6.</title>
        <authorList>
            <consortium name="The Broad Institute Genomics Platform"/>
            <person name="Russ C."/>
            <person name="Tyler B."/>
            <person name="Panabieres F."/>
            <person name="Shan W."/>
            <person name="Tripathy S."/>
            <person name="Grunwald N."/>
            <person name="Machado M."/>
            <person name="Johnson C.S."/>
            <person name="Arredondo F."/>
            <person name="Hong C."/>
            <person name="Coffey M."/>
            <person name="Young S.K."/>
            <person name="Zeng Q."/>
            <person name="Gargeya S."/>
            <person name="Fitzgerald M."/>
            <person name="Abouelleil A."/>
            <person name="Alvarado L."/>
            <person name="Chapman S.B."/>
            <person name="Gainer-Dewar J."/>
            <person name="Goldberg J."/>
            <person name="Griggs A."/>
            <person name="Gujja S."/>
            <person name="Hansen M."/>
            <person name="Howarth C."/>
            <person name="Imamovic A."/>
            <person name="Ireland A."/>
            <person name="Larimer J."/>
            <person name="McCowan C."/>
            <person name="Murphy C."/>
            <person name="Pearson M."/>
            <person name="Poon T.W."/>
            <person name="Priest M."/>
            <person name="Roberts A."/>
            <person name="Saif S."/>
            <person name="Shea T."/>
            <person name="Sykes S."/>
            <person name="Wortman J."/>
            <person name="Nusbaum C."/>
            <person name="Birren B."/>
        </authorList>
    </citation>
    <scope>NUCLEOTIDE SEQUENCE [LARGE SCALE GENOMIC DNA]</scope>
    <source>
        <strain evidence="2">CJ05E6</strain>
    </source>
</reference>
<evidence type="ECO:0000313" key="1">
    <source>
        <dbReference type="EMBL" id="ETK74512.1"/>
    </source>
</evidence>
<dbReference type="SMART" id="SM01325">
    <property type="entry name" value="DUF3160"/>
    <property type="match status" value="1"/>
</dbReference>
<protein>
    <recommendedName>
        <fullName evidence="3">DUF3160 domain-containing protein</fullName>
    </recommendedName>
</protein>
<organism evidence="1">
    <name type="scientific">Phytophthora nicotianae</name>
    <name type="common">Potato buckeye rot agent</name>
    <name type="synonym">Phytophthora parasitica</name>
    <dbReference type="NCBI Taxonomy" id="4792"/>
    <lineage>
        <taxon>Eukaryota</taxon>
        <taxon>Sar</taxon>
        <taxon>Stramenopiles</taxon>
        <taxon>Oomycota</taxon>
        <taxon>Peronosporomycetes</taxon>
        <taxon>Peronosporales</taxon>
        <taxon>Peronosporaceae</taxon>
        <taxon>Phytophthora</taxon>
    </lineage>
</organism>
<dbReference type="Proteomes" id="UP000053236">
    <property type="component" value="Unassembled WGS sequence"/>
</dbReference>
<sequence>MGGGDVGAAFAATLERVGTQLTSEDLVKLYPVSCAQETDAPVKLEDCKFFDLFAADPMKARGDTERLRNEAKQQHGASFVDQILTSTTHHPLKRMQTTDYRLKPDEKANLEANGVVAVERMPAESFADIYYRLYTDDMPVFVTADSILHAWHRSFDAFLVDTEIQILSPTLDKILETTLSKCCEAIIATSKDDSEARRVMVDVELFLRVGLSLLRGELVDGVTENTIELERLLAFVYSEETKEADILSSKRIADFSQFKPRGHYTNSEELMRYFRAMMWLGTIDFRVAGGEKPEEDLYQLHCAVMLVHFLRDSQALKIVEKVDALISSLVADGGMGADSLSPSQLLRLLPKETLFTDDDKETLSMLKSIQNRILEKRLGAQLINGHPRVENQPPTSTTPMSLPSSFALLGQRFVWSSFIFSRLVFDHVIHNDEKQKRRIPSAVDIAFTLFGNDSAAQVLADRMNANPQRFPEFVPFRDGIQYSSNLVALRQVIDREFDDEGDISEDSPDEKTSISMLWQRALRALSRPSPNAAGTFHSNVWQKRQLNTQLASFTQLRHDTLLYAKQGYTFVCGCEYADGMVDPYPLFWQRMGKLAKQMEMMIERELSPLVEFSYDQSRQPSQLDFGSHQTDSKYLEARRFFRCFAETMQSIEEIAVLQAEHRPLGESQVNFLRTVMEERFGSGGSRYCGWYPGLFFESREDSGKSDVIVADVHTDSPSTIHGDKGGVLHLGVGNPLMAFFVVDKVMYAGPVFSSYEFVTPIDERLTDNEFKSKLPSMRMPDWAHQSYLC</sequence>
<dbReference type="EMBL" id="KI689040">
    <property type="protein sequence ID" value="ETK74512.1"/>
    <property type="molecule type" value="Genomic_DNA"/>
</dbReference>
<dbReference type="AlphaFoldDB" id="W2FUT7"/>
<proteinExistence type="predicted"/>
<evidence type="ECO:0008006" key="3">
    <source>
        <dbReference type="Google" id="ProtNLM"/>
    </source>
</evidence>
<reference evidence="1" key="1">
    <citation type="submission" date="2013-11" db="EMBL/GenBank/DDBJ databases">
        <title>The Genome Sequence of Phytophthora parasitica CJ02B3.</title>
        <authorList>
            <consortium name="The Broad Institute Genomics Platform"/>
            <person name="Russ C."/>
            <person name="Tyler B."/>
            <person name="Panabieres F."/>
            <person name="Shan W."/>
            <person name="Tripathy S."/>
            <person name="Grunwald N."/>
            <person name="Machado M."/>
            <person name="Johnson C.S."/>
            <person name="Arredondo F."/>
            <person name="Hong C."/>
            <person name="Coffey M."/>
            <person name="Young S.K."/>
            <person name="Zeng Q."/>
            <person name="Gargeya S."/>
            <person name="Fitzgerald M."/>
            <person name="Abouelleil A."/>
            <person name="Alvarado L."/>
            <person name="Chapman S.B."/>
            <person name="Gainer-Dewar J."/>
            <person name="Goldberg J."/>
            <person name="Griggs A."/>
            <person name="Gujja S."/>
            <person name="Hansen M."/>
            <person name="Howarth C."/>
            <person name="Imamovic A."/>
            <person name="Ireland A."/>
            <person name="Larimer J."/>
            <person name="McCowan C."/>
            <person name="Murphy C."/>
            <person name="Pearson M."/>
            <person name="Poon T.W."/>
            <person name="Priest M."/>
            <person name="Roberts A."/>
            <person name="Saif S."/>
            <person name="Shea T."/>
            <person name="Sykes S."/>
            <person name="Wortman J."/>
            <person name="Nusbaum C."/>
            <person name="Birren B."/>
        </authorList>
    </citation>
    <scope>NUCLEOTIDE SEQUENCE [LARGE SCALE GENOMIC DNA]</scope>
    <source>
        <strain evidence="1">CJ02B3</strain>
    </source>
</reference>
<dbReference type="InterPro" id="IPR022601">
    <property type="entry name" value="DUF3160"/>
</dbReference>
<accession>W2FUT7</accession>
<gene>
    <name evidence="1" type="ORF">L915_18712</name>
    <name evidence="2" type="ORF">L916_18614</name>
</gene>